<feature type="compositionally biased region" description="Polar residues" evidence="1">
    <location>
        <begin position="272"/>
        <end position="284"/>
    </location>
</feature>
<protein>
    <submittedName>
        <fullName evidence="2">Uncharacterized protein</fullName>
    </submittedName>
</protein>
<proteinExistence type="predicted"/>
<dbReference type="PhylomeDB" id="A0A0K6S9X3"/>
<gene>
    <name evidence="2" type="ORF">Cvel_9089.t1.CR1</name>
</gene>
<feature type="region of interest" description="Disordered" evidence="1">
    <location>
        <begin position="185"/>
        <end position="237"/>
    </location>
</feature>
<feature type="region of interest" description="Disordered" evidence="1">
    <location>
        <begin position="405"/>
        <end position="489"/>
    </location>
</feature>
<organism evidence="2">
    <name type="scientific">Chromera velia CCMP2878</name>
    <dbReference type="NCBI Taxonomy" id="1169474"/>
    <lineage>
        <taxon>Eukaryota</taxon>
        <taxon>Sar</taxon>
        <taxon>Alveolata</taxon>
        <taxon>Colpodellida</taxon>
        <taxon>Chromeraceae</taxon>
        <taxon>Chromera</taxon>
    </lineage>
</organism>
<evidence type="ECO:0000256" key="1">
    <source>
        <dbReference type="SAM" id="MobiDB-lite"/>
    </source>
</evidence>
<feature type="compositionally biased region" description="Low complexity" evidence="1">
    <location>
        <begin position="338"/>
        <end position="352"/>
    </location>
</feature>
<name>A0A0K6S9X3_9ALVE</name>
<accession>A0A0K6S9X3</accession>
<dbReference type="AlphaFoldDB" id="A0A0K6S9X3"/>
<dbReference type="EMBL" id="CDMZ01004184">
    <property type="protein sequence ID" value="CUC10475.1"/>
    <property type="molecule type" value="Genomic_DNA"/>
</dbReference>
<reference evidence="2" key="1">
    <citation type="submission" date="2014-11" db="EMBL/GenBank/DDBJ databases">
        <title>Molecular phylogeny of cliff fern family Woodsiaceae with morphological implications.</title>
        <authorList>
            <person name="Shao Y.-Z."/>
            <person name="Wei R."/>
            <person name="Zhang X.-C."/>
        </authorList>
    </citation>
    <scope>NUCLEOTIDE SEQUENCE</scope>
</reference>
<dbReference type="VEuPathDB" id="CryptoDB:Cvel_9089"/>
<evidence type="ECO:0000313" key="2">
    <source>
        <dbReference type="EMBL" id="CUC10475.1"/>
    </source>
</evidence>
<feature type="compositionally biased region" description="Polar residues" evidence="1">
    <location>
        <begin position="452"/>
        <end position="475"/>
    </location>
</feature>
<feature type="region of interest" description="Disordered" evidence="1">
    <location>
        <begin position="272"/>
        <end position="352"/>
    </location>
</feature>
<feature type="compositionally biased region" description="Basic residues" evidence="1">
    <location>
        <begin position="478"/>
        <end position="489"/>
    </location>
</feature>
<sequence length="489" mass="51308">MPLRNLGEESYAELLEARANREIEELYAPRTVLTNADMEMLEWKSNPIYAERHHPEHILMWAERQLMPEEPEMLIKGQMSDWDPPQPRLPKEVIPIEEQWIPAPLFPRNGTATDPTTALTAEPHHLQQKQVERSVPQGGVHYTTETNAVSSSTMTGDEKGRTMTLTVDETLGGNTLESLSCTTPAASNRRAATGPTLPPGFAPGTPNSASLLGTTFGPLSSPMHSDPAASPTGACSPFQPSLLGQPIPLLSLQQWALQLQMAASQAALTNQMMPSPRLPTTSPSVDVPMGPGAPASSHVGGSPPLPQLSPTSTTGGGMGMGLEEADTRIPSCHLLQPSGTSSSPPLDASSSPSHLQQYFNYLQMNMNCLSGLMLPPTAISSSPTGSSAQTDSLAAALAAASKQGGALPLPPTGTGTSASAAAGAGRSPPLNSLLPAPLNSPSHPQAHAQGGSRVQSQVNPQQLPQTQTPSNSQQAALKGKRGRKPLGTR</sequence>
<feature type="compositionally biased region" description="Low complexity" evidence="1">
    <location>
        <begin position="405"/>
        <end position="444"/>
    </location>
</feature>